<name>A0A8X7VP80_BRACI</name>
<comment type="caution">
    <text evidence="2">The sequence shown here is derived from an EMBL/GenBank/DDBJ whole genome shotgun (WGS) entry which is preliminary data.</text>
</comment>
<evidence type="ECO:0000313" key="3">
    <source>
        <dbReference type="Proteomes" id="UP000886595"/>
    </source>
</evidence>
<evidence type="ECO:0000256" key="1">
    <source>
        <dbReference type="SAM" id="MobiDB-lite"/>
    </source>
</evidence>
<reference evidence="2 3" key="1">
    <citation type="submission" date="2020-02" db="EMBL/GenBank/DDBJ databases">
        <authorList>
            <person name="Ma Q."/>
            <person name="Huang Y."/>
            <person name="Song X."/>
            <person name="Pei D."/>
        </authorList>
    </citation>
    <scope>NUCLEOTIDE SEQUENCE [LARGE SCALE GENOMIC DNA]</scope>
    <source>
        <strain evidence="2">Sxm20200214</strain>
        <tissue evidence="2">Leaf</tissue>
    </source>
</reference>
<evidence type="ECO:0000313" key="2">
    <source>
        <dbReference type="EMBL" id="KAG2314623.1"/>
    </source>
</evidence>
<organism evidence="2 3">
    <name type="scientific">Brassica carinata</name>
    <name type="common">Ethiopian mustard</name>
    <name type="synonym">Abyssinian cabbage</name>
    <dbReference type="NCBI Taxonomy" id="52824"/>
    <lineage>
        <taxon>Eukaryota</taxon>
        <taxon>Viridiplantae</taxon>
        <taxon>Streptophyta</taxon>
        <taxon>Embryophyta</taxon>
        <taxon>Tracheophyta</taxon>
        <taxon>Spermatophyta</taxon>
        <taxon>Magnoliopsida</taxon>
        <taxon>eudicotyledons</taxon>
        <taxon>Gunneridae</taxon>
        <taxon>Pentapetalae</taxon>
        <taxon>rosids</taxon>
        <taxon>malvids</taxon>
        <taxon>Brassicales</taxon>
        <taxon>Brassicaceae</taxon>
        <taxon>Brassiceae</taxon>
        <taxon>Brassica</taxon>
    </lineage>
</organism>
<dbReference type="AlphaFoldDB" id="A0A8X7VP80"/>
<gene>
    <name evidence="2" type="ORF">Bca52824_017745</name>
</gene>
<keyword evidence="3" id="KW-1185">Reference proteome</keyword>
<dbReference type="Proteomes" id="UP000886595">
    <property type="component" value="Unassembled WGS sequence"/>
</dbReference>
<feature type="region of interest" description="Disordered" evidence="1">
    <location>
        <begin position="98"/>
        <end position="121"/>
    </location>
</feature>
<proteinExistence type="predicted"/>
<sequence>MQSLTYSLGEGSRKLGSFSPTSDQWVFNIERPVVEIKEEVVIGSDLEGVKKSHEREGIDLKDVRSRKQSTTSVEDGGEVTDMFDKVLLLDGECDPQTLSENKIQESNKKKKNTKNKTRKKRDKTTALDLLLQRLAHCFTNALEAPLQGSTGPVIQTYYNAITLLKETASSPFVTLMYFFSFRMIFDAAKDGEVLHIVDFVAMMLIGLELLLINEKLSSLDGSVSKNVSLGISFETIGESVTFGDAHFVAVQSSPGIGHLPIVTGARNVSVKICNQHQFFILNFSHRFNSCKDHSHCNFQDASKAESHWFWKPFVAMHRAL</sequence>
<dbReference type="EMBL" id="JAAMPC010000004">
    <property type="protein sequence ID" value="KAG2314623.1"/>
    <property type="molecule type" value="Genomic_DNA"/>
</dbReference>
<accession>A0A8X7VP80</accession>
<feature type="compositionally biased region" description="Basic residues" evidence="1">
    <location>
        <begin position="108"/>
        <end position="121"/>
    </location>
</feature>
<protein>
    <submittedName>
        <fullName evidence="2">Uncharacterized protein</fullName>
    </submittedName>
</protein>